<dbReference type="InterPro" id="IPR029017">
    <property type="entry name" value="Enolase-like_N"/>
</dbReference>
<dbReference type="GO" id="GO:0009063">
    <property type="term" value="P:amino acid catabolic process"/>
    <property type="evidence" value="ECO:0007669"/>
    <property type="project" value="InterPro"/>
</dbReference>
<dbReference type="Pfam" id="PF13378">
    <property type="entry name" value="MR_MLE_C"/>
    <property type="match status" value="1"/>
</dbReference>
<comment type="similarity">
    <text evidence="1">Belongs to the mandelate racemase/muconate lactonizing enzyme family.</text>
</comment>
<keyword evidence="3 5" id="KW-0413">Isomerase</keyword>
<organism evidence="5 6">
    <name type="scientific">Marivita hallyeonensis</name>
    <dbReference type="NCBI Taxonomy" id="996342"/>
    <lineage>
        <taxon>Bacteria</taxon>
        <taxon>Pseudomonadati</taxon>
        <taxon>Pseudomonadota</taxon>
        <taxon>Alphaproteobacteria</taxon>
        <taxon>Rhodobacterales</taxon>
        <taxon>Roseobacteraceae</taxon>
        <taxon>Marivita</taxon>
    </lineage>
</organism>
<dbReference type="SUPFAM" id="SSF51604">
    <property type="entry name" value="Enolase C-terminal domain-like"/>
    <property type="match status" value="1"/>
</dbReference>
<dbReference type="PROSITE" id="PS00908">
    <property type="entry name" value="MR_MLE_1"/>
    <property type="match status" value="1"/>
</dbReference>
<dbReference type="RefSeq" id="WP_072779541.1">
    <property type="nucleotide sequence ID" value="NZ_FQXC01000005.1"/>
</dbReference>
<dbReference type="InterPro" id="IPR018110">
    <property type="entry name" value="Mandel_Rmase/mucon_lact_enz_CS"/>
</dbReference>
<dbReference type="SUPFAM" id="SSF54826">
    <property type="entry name" value="Enolase N-terminal domain-like"/>
    <property type="match status" value="1"/>
</dbReference>
<dbReference type="EMBL" id="FQXC01000005">
    <property type="protein sequence ID" value="SHH93996.1"/>
    <property type="molecule type" value="Genomic_DNA"/>
</dbReference>
<evidence type="ECO:0000259" key="4">
    <source>
        <dbReference type="SMART" id="SM00922"/>
    </source>
</evidence>
<dbReference type="STRING" id="996342.SAMN05443551_3680"/>
<dbReference type="GO" id="GO:0006518">
    <property type="term" value="P:peptide metabolic process"/>
    <property type="evidence" value="ECO:0007669"/>
    <property type="project" value="UniProtKB-ARBA"/>
</dbReference>
<dbReference type="InterPro" id="IPR036849">
    <property type="entry name" value="Enolase-like_C_sf"/>
</dbReference>
<feature type="domain" description="Mandelate racemase/muconate lactonizing enzyme C-terminal" evidence="4">
    <location>
        <begin position="144"/>
        <end position="241"/>
    </location>
</feature>
<accession>A0A1M5X290</accession>
<dbReference type="SFLD" id="SFLDF00009">
    <property type="entry name" value="o-succinylbenzoate_synthase"/>
    <property type="match status" value="1"/>
</dbReference>
<reference evidence="5 6" key="1">
    <citation type="submission" date="2016-11" db="EMBL/GenBank/DDBJ databases">
        <authorList>
            <person name="Jaros S."/>
            <person name="Januszkiewicz K."/>
            <person name="Wedrychowicz H."/>
        </authorList>
    </citation>
    <scope>NUCLEOTIDE SEQUENCE [LARGE SCALE GENOMIC DNA]</scope>
    <source>
        <strain evidence="5 6">DSM 29431</strain>
    </source>
</reference>
<evidence type="ECO:0000313" key="5">
    <source>
        <dbReference type="EMBL" id="SHH93996.1"/>
    </source>
</evidence>
<evidence type="ECO:0000313" key="6">
    <source>
        <dbReference type="Proteomes" id="UP000184221"/>
    </source>
</evidence>
<protein>
    <submittedName>
        <fullName evidence="5">Muconate cycloisomerase</fullName>
    </submittedName>
</protein>
<dbReference type="SFLD" id="SFLDS00001">
    <property type="entry name" value="Enolase"/>
    <property type="match status" value="1"/>
</dbReference>
<evidence type="ECO:0000256" key="1">
    <source>
        <dbReference type="ARBA" id="ARBA00008031"/>
    </source>
</evidence>
<dbReference type="Proteomes" id="UP000184221">
    <property type="component" value="Unassembled WGS sequence"/>
</dbReference>
<proteinExistence type="inferred from homology"/>
<sequence>MTAHRITDMRVHCVSIPARAVHSHGSGDVGGINVALCELVTDSGLTGWGEASPWPVFTGTVDGNAAALHVHLRPHVVGRDAVLIEPILADAEQALVGHPEAKAALECALLDITGQIAGLPIAELVGGRHRDSIPLSFSVANPDFDADLEDVARIWDSGVRIFKLKTGFADHSFDLMRLEKLRAFYGDAIHLRIDYNQGLPAYDAIRLIRDLETFRPDFVEQPVRMREREALAAITRAVDVPIMADESVFDVRDALHGAQMRIADIFSLKTAKSGGIRRCLEIAAIARAAGIEVYGGCMFETSIAHMAGAHLMAAVPNLTLGCEFYMSTFYAEADLALAPFPVKDGYVHVPTSPGLGTTPDPDMLDRYRTHLFSSGEP</sequence>
<dbReference type="GO" id="GO:0000287">
    <property type="term" value="F:magnesium ion binding"/>
    <property type="evidence" value="ECO:0007669"/>
    <property type="project" value="UniProtKB-ARBA"/>
</dbReference>
<evidence type="ECO:0000256" key="3">
    <source>
        <dbReference type="ARBA" id="ARBA00023235"/>
    </source>
</evidence>
<dbReference type="InterPro" id="IPR029065">
    <property type="entry name" value="Enolase_C-like"/>
</dbReference>
<dbReference type="Pfam" id="PF02746">
    <property type="entry name" value="MR_MLE_N"/>
    <property type="match status" value="1"/>
</dbReference>
<dbReference type="PANTHER" id="PTHR48073:SF2">
    <property type="entry name" value="O-SUCCINYLBENZOATE SYNTHASE"/>
    <property type="match status" value="1"/>
</dbReference>
<dbReference type="Gene3D" id="3.20.20.120">
    <property type="entry name" value="Enolase-like C-terminal domain"/>
    <property type="match status" value="1"/>
</dbReference>
<dbReference type="AlphaFoldDB" id="A0A1M5X290"/>
<dbReference type="PROSITE" id="PS00909">
    <property type="entry name" value="MR_MLE_2"/>
    <property type="match status" value="1"/>
</dbReference>
<dbReference type="Gene3D" id="3.30.390.10">
    <property type="entry name" value="Enolase-like, N-terminal domain"/>
    <property type="match status" value="1"/>
</dbReference>
<evidence type="ECO:0000256" key="2">
    <source>
        <dbReference type="ARBA" id="ARBA00022723"/>
    </source>
</evidence>
<gene>
    <name evidence="5" type="ORF">SAMN05443551_3680</name>
</gene>
<dbReference type="SFLD" id="SFLDG00180">
    <property type="entry name" value="muconate_cycloisomerase"/>
    <property type="match status" value="1"/>
</dbReference>
<dbReference type="OrthoDB" id="9775913at2"/>
<name>A0A1M5X290_9RHOB</name>
<dbReference type="GO" id="GO:0016854">
    <property type="term" value="F:racemase and epimerase activity"/>
    <property type="evidence" value="ECO:0007669"/>
    <property type="project" value="UniProtKB-ARBA"/>
</dbReference>
<dbReference type="InterPro" id="IPR013342">
    <property type="entry name" value="Mandelate_racemase_C"/>
</dbReference>
<keyword evidence="2" id="KW-0479">Metal-binding</keyword>
<dbReference type="SMART" id="SM00922">
    <property type="entry name" value="MR_MLE"/>
    <property type="match status" value="1"/>
</dbReference>
<dbReference type="InterPro" id="IPR013341">
    <property type="entry name" value="Mandelate_racemase_N_dom"/>
</dbReference>
<keyword evidence="6" id="KW-1185">Reference proteome</keyword>
<dbReference type="PANTHER" id="PTHR48073">
    <property type="entry name" value="O-SUCCINYLBENZOATE SYNTHASE-RELATED"/>
    <property type="match status" value="1"/>
</dbReference>